<dbReference type="Proteomes" id="UP000293360">
    <property type="component" value="Unassembled WGS sequence"/>
</dbReference>
<evidence type="ECO:0000256" key="1">
    <source>
        <dbReference type="SAM" id="MobiDB-lite"/>
    </source>
</evidence>
<protein>
    <submittedName>
        <fullName evidence="2">Uncharacterized protein</fullName>
    </submittedName>
</protein>
<accession>A0A4Q4TSM0</accession>
<feature type="compositionally biased region" description="Low complexity" evidence="1">
    <location>
        <begin position="71"/>
        <end position="97"/>
    </location>
</feature>
<feature type="region of interest" description="Disordered" evidence="1">
    <location>
        <begin position="23"/>
        <end position="124"/>
    </location>
</feature>
<dbReference type="EMBL" id="QJNU01000019">
    <property type="protein sequence ID" value="RYP10381.1"/>
    <property type="molecule type" value="Genomic_DNA"/>
</dbReference>
<name>A0A4Q4TSM0_9PEZI</name>
<comment type="caution">
    <text evidence="2">The sequence shown here is derived from an EMBL/GenBank/DDBJ whole genome shotgun (WGS) entry which is preliminary data.</text>
</comment>
<gene>
    <name evidence="2" type="ORF">DL764_000715</name>
</gene>
<evidence type="ECO:0000313" key="2">
    <source>
        <dbReference type="EMBL" id="RYP10381.1"/>
    </source>
</evidence>
<feature type="compositionally biased region" description="Polar residues" evidence="1">
    <location>
        <begin position="56"/>
        <end position="70"/>
    </location>
</feature>
<evidence type="ECO:0000313" key="3">
    <source>
        <dbReference type="Proteomes" id="UP000293360"/>
    </source>
</evidence>
<dbReference type="AlphaFoldDB" id="A0A4Q4TSM0"/>
<proteinExistence type="predicted"/>
<sequence>MNPSLPPPLSIAVLTPYTRQVSLFQRTLSSSPPPPPPPPPASRYPASTASRARKPTWSSSSRCGATSPAKSASSRTYGGSTSRSRGRGRASWSWGTGDADDGDGGPGEHGDVEAVAWIHDGGED</sequence>
<organism evidence="2 3">
    <name type="scientific">Monosporascus ibericus</name>
    <dbReference type="NCBI Taxonomy" id="155417"/>
    <lineage>
        <taxon>Eukaryota</taxon>
        <taxon>Fungi</taxon>
        <taxon>Dikarya</taxon>
        <taxon>Ascomycota</taxon>
        <taxon>Pezizomycotina</taxon>
        <taxon>Sordariomycetes</taxon>
        <taxon>Xylariomycetidae</taxon>
        <taxon>Xylariales</taxon>
        <taxon>Xylariales incertae sedis</taxon>
        <taxon>Monosporascus</taxon>
    </lineage>
</organism>
<feature type="compositionally biased region" description="Pro residues" evidence="1">
    <location>
        <begin position="31"/>
        <end position="42"/>
    </location>
</feature>
<reference evidence="2 3" key="1">
    <citation type="submission" date="2018-06" db="EMBL/GenBank/DDBJ databases">
        <title>Complete Genomes of Monosporascus.</title>
        <authorList>
            <person name="Robinson A.J."/>
            <person name="Natvig D.O."/>
        </authorList>
    </citation>
    <scope>NUCLEOTIDE SEQUENCE [LARGE SCALE GENOMIC DNA]</scope>
    <source>
        <strain evidence="2 3">CBS 110550</strain>
    </source>
</reference>
<keyword evidence="3" id="KW-1185">Reference proteome</keyword>